<keyword evidence="3" id="KW-1185">Reference proteome</keyword>
<sequence length="235" mass="27055">MDKSSKITFVQKQLAMDWKCDCNVFKDDKNVFIKSENKFFEIVTFGKNAVIKAHPSIYNWCIELFSTTSAEDIMDGENLFFIETKLREFGKKLAGEHTRYLYLNKNETIYKPNDFEYKFFDKTNINTLYSNKGFDNALNYKNDVIAFGAYKENQLVAIAGADDYMSSLWQIGIDTLPEYRNKGLASYLVKTLADEIERRGALPYYTTWSANIASTTVALKVGFSPIWVGYYATDI</sequence>
<dbReference type="Proteomes" id="UP000736583">
    <property type="component" value="Unassembled WGS sequence"/>
</dbReference>
<accession>A0ABS6F6C1</accession>
<dbReference type="RefSeq" id="WP_216458078.1">
    <property type="nucleotide sequence ID" value="NZ_JAHLQL010000010.1"/>
</dbReference>
<protein>
    <submittedName>
        <fullName evidence="2">GNAT family N-acetyltransferase</fullName>
    </submittedName>
</protein>
<feature type="domain" description="N-acetyltransferase" evidence="1">
    <location>
        <begin position="107"/>
        <end position="235"/>
    </location>
</feature>
<gene>
    <name evidence="2" type="ORF">KQI89_16915</name>
</gene>
<name>A0ABS6F6C1_9CLOT</name>
<evidence type="ECO:0000259" key="1">
    <source>
        <dbReference type="PROSITE" id="PS51186"/>
    </source>
</evidence>
<dbReference type="PROSITE" id="PS51186">
    <property type="entry name" value="GNAT"/>
    <property type="match status" value="1"/>
</dbReference>
<evidence type="ECO:0000313" key="3">
    <source>
        <dbReference type="Proteomes" id="UP000736583"/>
    </source>
</evidence>
<dbReference type="EMBL" id="JAHLQL010000010">
    <property type="protein sequence ID" value="MBU5593424.1"/>
    <property type="molecule type" value="Genomic_DNA"/>
</dbReference>
<dbReference type="InterPro" id="IPR000182">
    <property type="entry name" value="GNAT_dom"/>
</dbReference>
<organism evidence="2 3">
    <name type="scientific">Clostridium simiarum</name>
    <dbReference type="NCBI Taxonomy" id="2841506"/>
    <lineage>
        <taxon>Bacteria</taxon>
        <taxon>Bacillati</taxon>
        <taxon>Bacillota</taxon>
        <taxon>Clostridia</taxon>
        <taxon>Eubacteriales</taxon>
        <taxon>Clostridiaceae</taxon>
        <taxon>Clostridium</taxon>
    </lineage>
</organism>
<dbReference type="InterPro" id="IPR027365">
    <property type="entry name" value="GNAT_acetyltra_YdfB-like"/>
</dbReference>
<comment type="caution">
    <text evidence="2">The sequence shown here is derived from an EMBL/GenBank/DDBJ whole genome shotgun (WGS) entry which is preliminary data.</text>
</comment>
<evidence type="ECO:0000313" key="2">
    <source>
        <dbReference type="EMBL" id="MBU5593424.1"/>
    </source>
</evidence>
<dbReference type="Pfam" id="PF12746">
    <property type="entry name" value="GNAT_acetyltran"/>
    <property type="match status" value="1"/>
</dbReference>
<proteinExistence type="predicted"/>
<dbReference type="CDD" id="cd04301">
    <property type="entry name" value="NAT_SF"/>
    <property type="match status" value="1"/>
</dbReference>
<reference evidence="2 3" key="1">
    <citation type="submission" date="2021-06" db="EMBL/GenBank/DDBJ databases">
        <authorList>
            <person name="Sun Q."/>
            <person name="Li D."/>
        </authorList>
    </citation>
    <scope>NUCLEOTIDE SEQUENCE [LARGE SCALE GENOMIC DNA]</scope>
    <source>
        <strain evidence="2 3">MSJ-4</strain>
    </source>
</reference>